<keyword evidence="5 10" id="KW-0145">Chemotaxis</keyword>
<reference evidence="12 13" key="1">
    <citation type="journal article" date="2012" name="Stand. Genomic Sci.">
        <title>Complete genome sequence of the sulfur compounds oxidizing chemolithoautotroph Sulfuricurvum kujiense type strain (YK-1(T)).</title>
        <authorList>
            <person name="Han C."/>
            <person name="Kotsyurbenko O."/>
            <person name="Chertkov O."/>
            <person name="Held B."/>
            <person name="Lapidus A."/>
            <person name="Nolan M."/>
            <person name="Lucas S."/>
            <person name="Hammon N."/>
            <person name="Deshpande S."/>
            <person name="Cheng J.F."/>
            <person name="Tapia R."/>
            <person name="Goodwin L.A."/>
            <person name="Pitluck S."/>
            <person name="Liolios K."/>
            <person name="Pagani I."/>
            <person name="Ivanova N."/>
            <person name="Mavromatis K."/>
            <person name="Mikhailova N."/>
            <person name="Pati A."/>
            <person name="Chen A."/>
            <person name="Palaniappan K."/>
            <person name="Land M."/>
            <person name="Hauser L."/>
            <person name="Chang Y.J."/>
            <person name="Jeffries C.D."/>
            <person name="Brambilla E.M."/>
            <person name="Rohde M."/>
            <person name="Spring S."/>
            <person name="Sikorski J."/>
            <person name="Goker M."/>
            <person name="Woyke T."/>
            <person name="Bristow J."/>
            <person name="Eisen J.A."/>
            <person name="Markowitz V."/>
            <person name="Hugenholtz P."/>
            <person name="Kyrpides N.C."/>
            <person name="Klenk H.P."/>
            <person name="Detter J.C."/>
        </authorList>
    </citation>
    <scope>NUCLEOTIDE SEQUENCE [LARGE SCALE GENOMIC DNA]</scope>
    <source>
        <strain evidence="13">ATCC BAA-921 / DSM 16994 / JCM 11577 / YK-1</strain>
    </source>
</reference>
<dbReference type="HOGENOM" id="CLU_099018_2_2_7"/>
<name>E4U072_SULKY</name>
<keyword evidence="12" id="KW-0282">Flagellum</keyword>
<dbReference type="EMBL" id="CP002355">
    <property type="protein sequence ID" value="ADR34258.1"/>
    <property type="molecule type" value="Genomic_DNA"/>
</dbReference>
<keyword evidence="4 10" id="KW-1003">Cell membrane</keyword>
<feature type="region of interest" description="Disordered" evidence="11">
    <location>
        <begin position="55"/>
        <end position="84"/>
    </location>
</feature>
<feature type="compositionally biased region" description="Basic and acidic residues" evidence="11">
    <location>
        <begin position="55"/>
        <end position="74"/>
    </location>
</feature>
<dbReference type="GO" id="GO:0006935">
    <property type="term" value="P:chemotaxis"/>
    <property type="evidence" value="ECO:0007669"/>
    <property type="project" value="UniProtKB-KW"/>
</dbReference>
<dbReference type="GO" id="GO:0005886">
    <property type="term" value="C:plasma membrane"/>
    <property type="evidence" value="ECO:0007669"/>
    <property type="project" value="UniProtKB-SubCell"/>
</dbReference>
<evidence type="ECO:0000256" key="5">
    <source>
        <dbReference type="ARBA" id="ARBA00022500"/>
    </source>
</evidence>
<feature type="transmembrane region" description="Helical" evidence="10">
    <location>
        <begin position="21"/>
        <end position="45"/>
    </location>
</feature>
<gene>
    <name evidence="12" type="ordered locus">Sulku_1597</name>
</gene>
<accession>E4U072</accession>
<dbReference type="Pfam" id="PF03748">
    <property type="entry name" value="FliL"/>
    <property type="match status" value="1"/>
</dbReference>
<keyword evidence="12" id="KW-0966">Cell projection</keyword>
<proteinExistence type="inferred from homology"/>
<protein>
    <recommendedName>
        <fullName evidence="10">Flagellar protein FliL</fullName>
    </recommendedName>
</protein>
<dbReference type="OrthoDB" id="9799777at2"/>
<evidence type="ECO:0000256" key="6">
    <source>
        <dbReference type="ARBA" id="ARBA00022692"/>
    </source>
</evidence>
<dbReference type="Proteomes" id="UP000008721">
    <property type="component" value="Chromosome"/>
</dbReference>
<evidence type="ECO:0000256" key="8">
    <source>
        <dbReference type="ARBA" id="ARBA00022989"/>
    </source>
</evidence>
<evidence type="ECO:0000313" key="13">
    <source>
        <dbReference type="Proteomes" id="UP000008721"/>
    </source>
</evidence>
<evidence type="ECO:0000256" key="10">
    <source>
        <dbReference type="RuleBase" id="RU364125"/>
    </source>
</evidence>
<dbReference type="NCBIfam" id="NF006283">
    <property type="entry name" value="PRK08455.1"/>
    <property type="match status" value="1"/>
</dbReference>
<comment type="function">
    <text evidence="1 10">Controls the rotational direction of flagella during chemotaxis.</text>
</comment>
<organism evidence="12 13">
    <name type="scientific">Sulfuricurvum kujiense (strain ATCC BAA-921 / DSM 16994 / JCM 11577 / YK-1)</name>
    <dbReference type="NCBI Taxonomy" id="709032"/>
    <lineage>
        <taxon>Bacteria</taxon>
        <taxon>Pseudomonadati</taxon>
        <taxon>Campylobacterota</taxon>
        <taxon>Epsilonproteobacteria</taxon>
        <taxon>Campylobacterales</taxon>
        <taxon>Sulfurimonadaceae</taxon>
        <taxon>Sulfuricurvum</taxon>
    </lineage>
</organism>
<dbReference type="KEGG" id="sku:Sulku_1597"/>
<dbReference type="PANTHER" id="PTHR35091">
    <property type="entry name" value="FLAGELLAR PROTEIN FLIL"/>
    <property type="match status" value="1"/>
</dbReference>
<keyword evidence="8 10" id="KW-1133">Transmembrane helix</keyword>
<evidence type="ECO:0000256" key="7">
    <source>
        <dbReference type="ARBA" id="ARBA00022779"/>
    </source>
</evidence>
<keyword evidence="9 10" id="KW-0472">Membrane</keyword>
<evidence type="ECO:0000313" key="12">
    <source>
        <dbReference type="EMBL" id="ADR34258.1"/>
    </source>
</evidence>
<dbReference type="GO" id="GO:0009425">
    <property type="term" value="C:bacterial-type flagellum basal body"/>
    <property type="evidence" value="ECO:0007669"/>
    <property type="project" value="InterPro"/>
</dbReference>
<dbReference type="eggNOG" id="COG1580">
    <property type="taxonomic scope" value="Bacteria"/>
</dbReference>
<evidence type="ECO:0000256" key="9">
    <source>
        <dbReference type="ARBA" id="ARBA00023136"/>
    </source>
</evidence>
<dbReference type="AlphaFoldDB" id="E4U072"/>
<dbReference type="GO" id="GO:0071978">
    <property type="term" value="P:bacterial-type flagellum-dependent swarming motility"/>
    <property type="evidence" value="ECO:0007669"/>
    <property type="project" value="TreeGrafter"/>
</dbReference>
<dbReference type="InterPro" id="IPR005503">
    <property type="entry name" value="FliL"/>
</dbReference>
<keyword evidence="13" id="KW-1185">Reference proteome</keyword>
<dbReference type="RefSeq" id="WP_013460455.1">
    <property type="nucleotide sequence ID" value="NC_014762.1"/>
</dbReference>
<evidence type="ECO:0000256" key="3">
    <source>
        <dbReference type="ARBA" id="ARBA00008281"/>
    </source>
</evidence>
<dbReference type="STRING" id="709032.Sulku_1597"/>
<keyword evidence="7 10" id="KW-0283">Flagellar rotation</keyword>
<comment type="similarity">
    <text evidence="3 10">Belongs to the FliL family.</text>
</comment>
<comment type="subcellular location">
    <subcellularLocation>
        <location evidence="2">Cell membrane</location>
        <topology evidence="2">Single-pass membrane protein</topology>
    </subcellularLocation>
</comment>
<keyword evidence="6 10" id="KW-0812">Transmembrane</keyword>
<evidence type="ECO:0000256" key="11">
    <source>
        <dbReference type="SAM" id="MobiDB-lite"/>
    </source>
</evidence>
<keyword evidence="12" id="KW-0969">Cilium</keyword>
<evidence type="ECO:0000256" key="2">
    <source>
        <dbReference type="ARBA" id="ARBA00004162"/>
    </source>
</evidence>
<dbReference type="PANTHER" id="PTHR35091:SF2">
    <property type="entry name" value="FLAGELLAR PROTEIN FLIL"/>
    <property type="match status" value="1"/>
</dbReference>
<evidence type="ECO:0000256" key="1">
    <source>
        <dbReference type="ARBA" id="ARBA00002254"/>
    </source>
</evidence>
<evidence type="ECO:0000256" key="4">
    <source>
        <dbReference type="ARBA" id="ARBA00022475"/>
    </source>
</evidence>
<sequence length="189" mass="20714">MAEKEKDEHETEEGKKKSGNMLLIIIIGVLALILIIGGIVAFLMMGNHDAEAEAGHAKTEVAADSHSAEAEHSGEGSGGTPMGGEVMTEVGLMFPLDGFTVNLLSESGRRYLKCEINLEMGGEELSPELEEKKPIFRDIIIRILSSKSLEEISTVKGKEKLKEQIVNELNLRLKDGKVKNIYFTDFVVQ</sequence>